<reference evidence="1 2" key="1">
    <citation type="submission" date="2015-09" db="EMBL/GenBank/DDBJ databases">
        <title>Host preference determinants of Valsa canker pathogens revealed by comparative genomics.</title>
        <authorList>
            <person name="Yin Z."/>
            <person name="Huang L."/>
        </authorList>
    </citation>
    <scope>NUCLEOTIDE SEQUENCE [LARGE SCALE GENOMIC DNA]</scope>
    <source>
        <strain evidence="1 2">03-1</strain>
    </source>
</reference>
<organism evidence="1 2">
    <name type="scientific">Cytospora schulzeri</name>
    <dbReference type="NCBI Taxonomy" id="448051"/>
    <lineage>
        <taxon>Eukaryota</taxon>
        <taxon>Fungi</taxon>
        <taxon>Dikarya</taxon>
        <taxon>Ascomycota</taxon>
        <taxon>Pezizomycotina</taxon>
        <taxon>Sordariomycetes</taxon>
        <taxon>Sordariomycetidae</taxon>
        <taxon>Diaporthales</taxon>
        <taxon>Cytosporaceae</taxon>
        <taxon>Cytospora</taxon>
    </lineage>
</organism>
<evidence type="ECO:0000313" key="1">
    <source>
        <dbReference type="EMBL" id="ROV88845.1"/>
    </source>
</evidence>
<protein>
    <submittedName>
        <fullName evidence="1">Uncharacterized protein</fullName>
    </submittedName>
</protein>
<gene>
    <name evidence="1" type="ORF">VMCG_10185</name>
</gene>
<accession>A0A423VDD8</accession>
<evidence type="ECO:0000313" key="2">
    <source>
        <dbReference type="Proteomes" id="UP000283895"/>
    </source>
</evidence>
<sequence>MDCARVGLFCNRTQVHHLDHKHRLSQDLTPITYETPARMCVTYSYSATCPQCNLVTIADKVTTVECMVTQLTPLNRDNPFECVDHRTERIQGSMMCGSPECEARADEALEATCMERLQEDDDSGENH</sequence>
<keyword evidence="2" id="KW-1185">Reference proteome</keyword>
<dbReference type="Proteomes" id="UP000283895">
    <property type="component" value="Unassembled WGS sequence"/>
</dbReference>
<dbReference type="EMBL" id="LKEA01000075">
    <property type="protein sequence ID" value="ROV88845.1"/>
    <property type="molecule type" value="Genomic_DNA"/>
</dbReference>
<dbReference type="AlphaFoldDB" id="A0A423VDD8"/>
<name>A0A423VDD8_9PEZI</name>
<comment type="caution">
    <text evidence="1">The sequence shown here is derived from an EMBL/GenBank/DDBJ whole genome shotgun (WGS) entry which is preliminary data.</text>
</comment>
<proteinExistence type="predicted"/>